<evidence type="ECO:0000256" key="1">
    <source>
        <dbReference type="ARBA" id="ARBA00022801"/>
    </source>
</evidence>
<comment type="caution">
    <text evidence="4">The sequence shown here is derived from an EMBL/GenBank/DDBJ whole genome shotgun (WGS) entry which is preliminary data.</text>
</comment>
<keyword evidence="1 4" id="KW-0378">Hydrolase</keyword>
<gene>
    <name evidence="4" type="ORF">B7R76_04710</name>
</gene>
<dbReference type="PROSITE" id="PS01247">
    <property type="entry name" value="IUNH"/>
    <property type="match status" value="1"/>
</dbReference>
<dbReference type="SUPFAM" id="SSF53590">
    <property type="entry name" value="Nucleoside hydrolase"/>
    <property type="match status" value="1"/>
</dbReference>
<dbReference type="Proteomes" id="UP000236394">
    <property type="component" value="Unassembled WGS sequence"/>
</dbReference>
<evidence type="ECO:0000256" key="2">
    <source>
        <dbReference type="ARBA" id="ARBA00023295"/>
    </source>
</evidence>
<dbReference type="Pfam" id="PF01156">
    <property type="entry name" value="IU_nuc_hydro"/>
    <property type="match status" value="1"/>
</dbReference>
<dbReference type="GO" id="GO:0045437">
    <property type="term" value="F:uridine nucleosidase activity"/>
    <property type="evidence" value="ECO:0007669"/>
    <property type="project" value="UniProtKB-ARBA"/>
</dbReference>
<evidence type="ECO:0000313" key="5">
    <source>
        <dbReference type="Proteomes" id="UP000236394"/>
    </source>
</evidence>
<organism evidence="4 5">
    <name type="scientific">Mageeibacillus indolicus</name>
    <dbReference type="NCBI Taxonomy" id="884684"/>
    <lineage>
        <taxon>Bacteria</taxon>
        <taxon>Bacillati</taxon>
        <taxon>Bacillota</taxon>
        <taxon>Clostridia</taxon>
        <taxon>Eubacteriales</taxon>
        <taxon>Oscillospiraceae</taxon>
        <taxon>Mageeibacillus</taxon>
    </lineage>
</organism>
<dbReference type="GO" id="GO:0005829">
    <property type="term" value="C:cytosol"/>
    <property type="evidence" value="ECO:0007669"/>
    <property type="project" value="TreeGrafter"/>
</dbReference>
<dbReference type="InterPro" id="IPR015910">
    <property type="entry name" value="I/U_nuclsd_hydro_CS"/>
</dbReference>
<dbReference type="CDD" id="cd02651">
    <property type="entry name" value="nuc_hydro_IU_UC_XIUA"/>
    <property type="match status" value="1"/>
</dbReference>
<proteinExistence type="predicted"/>
<dbReference type="PANTHER" id="PTHR12304">
    <property type="entry name" value="INOSINE-URIDINE PREFERRING NUCLEOSIDE HYDROLASE"/>
    <property type="match status" value="1"/>
</dbReference>
<dbReference type="EMBL" id="NBZD01000002">
    <property type="protein sequence ID" value="PNH18860.1"/>
    <property type="molecule type" value="Genomic_DNA"/>
</dbReference>
<evidence type="ECO:0000313" key="4">
    <source>
        <dbReference type="EMBL" id="PNH18860.1"/>
    </source>
</evidence>
<dbReference type="InterPro" id="IPR023186">
    <property type="entry name" value="IUNH"/>
</dbReference>
<feature type="domain" description="Inosine/uridine-preferring nucleoside hydrolase" evidence="3">
    <location>
        <begin position="10"/>
        <end position="316"/>
    </location>
</feature>
<dbReference type="InterPro" id="IPR036452">
    <property type="entry name" value="Ribo_hydro-like"/>
</dbReference>
<protein>
    <submittedName>
        <fullName evidence="4">Pyrimidine-specific ribonucleoside hydrolase RihA</fullName>
    </submittedName>
</protein>
<dbReference type="RefSeq" id="WP_012994011.1">
    <property type="nucleotide sequence ID" value="NZ_NBZD01000002.1"/>
</dbReference>
<name>A0A2J8B265_9FIRM</name>
<reference evidence="5" key="1">
    <citation type="submission" date="2017-04" db="EMBL/GenBank/DDBJ databases">
        <authorList>
            <person name="Bumgarner R.E."/>
            <person name="Fredricks D.N."/>
            <person name="Srinivasan S."/>
        </authorList>
    </citation>
    <scope>NUCLEOTIDE SEQUENCE [LARGE SCALE GENOMIC DNA]</scope>
    <source>
        <strain evidence="5">KA00405</strain>
    </source>
</reference>
<sequence>MKIKNVPKPIILDGDPGHDDAIAWVLAKAIPELEIKAITTVAGNQSLAKVTLNARKIAALIGFHGPIAAGAAHPLTADPVTAGNFHGDSGLDGIELPEPKMEISPLSAPELMAAVLRAADTEITIVATGPLTNVATFLLLYPELKAKIGRIALMGGGIRNGNWTAAAEFNFFEDPEAAAIVFRSGIPITMAGLDVTEQAVITPDDIDVIAKIDNAVSRVVTAWLKFFILHHQNLGLPGLLLHDPCALLSLTVPELFEARPAYVEVECTGIYTRGTCVARWRDLFNGKKAVGIEKSVLDGAALSPVDVLVKLDRPAFIREICALLRTYN</sequence>
<dbReference type="AlphaFoldDB" id="A0A2J8B265"/>
<dbReference type="Gene3D" id="3.90.245.10">
    <property type="entry name" value="Ribonucleoside hydrolase-like"/>
    <property type="match status" value="1"/>
</dbReference>
<keyword evidence="2" id="KW-0326">Glycosidase</keyword>
<evidence type="ECO:0000259" key="3">
    <source>
        <dbReference type="Pfam" id="PF01156"/>
    </source>
</evidence>
<dbReference type="OMA" id="WVGVETK"/>
<dbReference type="GO" id="GO:0008477">
    <property type="term" value="F:purine nucleosidase activity"/>
    <property type="evidence" value="ECO:0007669"/>
    <property type="project" value="TreeGrafter"/>
</dbReference>
<dbReference type="GO" id="GO:0006152">
    <property type="term" value="P:purine nucleoside catabolic process"/>
    <property type="evidence" value="ECO:0007669"/>
    <property type="project" value="TreeGrafter"/>
</dbReference>
<accession>A0A2J8B265</accession>
<dbReference type="InterPro" id="IPR001910">
    <property type="entry name" value="Inosine/uridine_hydrolase_dom"/>
</dbReference>
<dbReference type="PANTHER" id="PTHR12304:SF4">
    <property type="entry name" value="URIDINE NUCLEOSIDASE"/>
    <property type="match status" value="1"/>
</dbReference>